<organism evidence="1 2">
    <name type="scientific">Marchantia polymorpha</name>
    <name type="common">Common liverwort</name>
    <name type="synonym">Marchantia aquatica</name>
    <dbReference type="NCBI Taxonomy" id="3197"/>
    <lineage>
        <taxon>Eukaryota</taxon>
        <taxon>Viridiplantae</taxon>
        <taxon>Streptophyta</taxon>
        <taxon>Embryophyta</taxon>
        <taxon>Marchantiophyta</taxon>
        <taxon>Marchantiopsida</taxon>
        <taxon>Marchantiidae</taxon>
        <taxon>Marchantiales</taxon>
        <taxon>Marchantiaceae</taxon>
        <taxon>Marchantia</taxon>
    </lineage>
</organism>
<dbReference type="EMBL" id="KZ772687">
    <property type="protein sequence ID" value="PTQ45415.1"/>
    <property type="molecule type" value="Genomic_DNA"/>
</dbReference>
<evidence type="ECO:0000313" key="1">
    <source>
        <dbReference type="EMBL" id="PTQ45416.1"/>
    </source>
</evidence>
<sequence>MSSCATRWHMLGLSNVHGAFRQYLVRNRSFTTSGFPTDTMVPITDFVLFHVENIGQRGRLGFHAPRRYLLVCQVFVRNNGKLAYNGVNPMLTEKSVSIFVTYPRSIIIERQGMIRISRCSSQTLHRLRFSCITPGMRARTKLRPVHLRFLSYHTFLLEEKLE</sequence>
<name>A0A2R6XH30_MARPO</name>
<dbReference type="Gramene" id="Mp2g09120.2">
    <property type="protein sequence ID" value="Mp2g09120.2.cds1"/>
    <property type="gene ID" value="Mp2g09120"/>
</dbReference>
<dbReference type="EMBL" id="KZ772687">
    <property type="protein sequence ID" value="PTQ45416.1"/>
    <property type="molecule type" value="Genomic_DNA"/>
</dbReference>
<dbReference type="Gramene" id="Mp2g09120.1">
    <property type="protein sequence ID" value="Mp2g09120.1.cds1"/>
    <property type="gene ID" value="Mp2g09120"/>
</dbReference>
<accession>A0A2R6XH30</accession>
<evidence type="ECO:0000313" key="2">
    <source>
        <dbReference type="Proteomes" id="UP000244005"/>
    </source>
</evidence>
<reference evidence="2" key="1">
    <citation type="journal article" date="2017" name="Cell">
        <title>Insights into land plant evolution garnered from the Marchantia polymorpha genome.</title>
        <authorList>
            <person name="Bowman J.L."/>
            <person name="Kohchi T."/>
            <person name="Yamato K.T."/>
            <person name="Jenkins J."/>
            <person name="Shu S."/>
            <person name="Ishizaki K."/>
            <person name="Yamaoka S."/>
            <person name="Nishihama R."/>
            <person name="Nakamura Y."/>
            <person name="Berger F."/>
            <person name="Adam C."/>
            <person name="Aki S.S."/>
            <person name="Althoff F."/>
            <person name="Araki T."/>
            <person name="Arteaga-Vazquez M.A."/>
            <person name="Balasubrmanian S."/>
            <person name="Barry K."/>
            <person name="Bauer D."/>
            <person name="Boehm C.R."/>
            <person name="Briginshaw L."/>
            <person name="Caballero-Perez J."/>
            <person name="Catarino B."/>
            <person name="Chen F."/>
            <person name="Chiyoda S."/>
            <person name="Chovatia M."/>
            <person name="Davies K.M."/>
            <person name="Delmans M."/>
            <person name="Demura T."/>
            <person name="Dierschke T."/>
            <person name="Dolan L."/>
            <person name="Dorantes-Acosta A.E."/>
            <person name="Eklund D.M."/>
            <person name="Florent S.N."/>
            <person name="Flores-Sandoval E."/>
            <person name="Fujiyama A."/>
            <person name="Fukuzawa H."/>
            <person name="Galik B."/>
            <person name="Grimanelli D."/>
            <person name="Grimwood J."/>
            <person name="Grossniklaus U."/>
            <person name="Hamada T."/>
            <person name="Haseloff J."/>
            <person name="Hetherington A.J."/>
            <person name="Higo A."/>
            <person name="Hirakawa Y."/>
            <person name="Hundley H.N."/>
            <person name="Ikeda Y."/>
            <person name="Inoue K."/>
            <person name="Inoue S.I."/>
            <person name="Ishida S."/>
            <person name="Jia Q."/>
            <person name="Kakita M."/>
            <person name="Kanazawa T."/>
            <person name="Kawai Y."/>
            <person name="Kawashima T."/>
            <person name="Kennedy M."/>
            <person name="Kinose K."/>
            <person name="Kinoshita T."/>
            <person name="Kohara Y."/>
            <person name="Koide E."/>
            <person name="Komatsu K."/>
            <person name="Kopischke S."/>
            <person name="Kubo M."/>
            <person name="Kyozuka J."/>
            <person name="Lagercrantz U."/>
            <person name="Lin S.S."/>
            <person name="Lindquist E."/>
            <person name="Lipzen A.M."/>
            <person name="Lu C.W."/>
            <person name="De Luna E."/>
            <person name="Martienssen R.A."/>
            <person name="Minamino N."/>
            <person name="Mizutani M."/>
            <person name="Mizutani M."/>
            <person name="Mochizuki N."/>
            <person name="Monte I."/>
            <person name="Mosher R."/>
            <person name="Nagasaki H."/>
            <person name="Nakagami H."/>
            <person name="Naramoto S."/>
            <person name="Nishitani K."/>
            <person name="Ohtani M."/>
            <person name="Okamoto T."/>
            <person name="Okumura M."/>
            <person name="Phillips J."/>
            <person name="Pollak B."/>
            <person name="Reinders A."/>
            <person name="Rovekamp M."/>
            <person name="Sano R."/>
            <person name="Sawa S."/>
            <person name="Schmid M.W."/>
            <person name="Shirakawa M."/>
            <person name="Solano R."/>
            <person name="Spunde A."/>
            <person name="Suetsugu N."/>
            <person name="Sugano S."/>
            <person name="Sugiyama A."/>
            <person name="Sun R."/>
            <person name="Suzuki Y."/>
            <person name="Takenaka M."/>
            <person name="Takezawa D."/>
            <person name="Tomogane H."/>
            <person name="Tsuzuki M."/>
            <person name="Ueda T."/>
            <person name="Umeda M."/>
            <person name="Ward J.M."/>
            <person name="Watanabe Y."/>
            <person name="Yazaki K."/>
            <person name="Yokoyama R."/>
            <person name="Yoshitake Y."/>
            <person name="Yotsui I."/>
            <person name="Zachgo S."/>
            <person name="Schmutz J."/>
        </authorList>
    </citation>
    <scope>NUCLEOTIDE SEQUENCE [LARGE SCALE GENOMIC DNA]</scope>
    <source>
        <strain evidence="2">Tak-1</strain>
    </source>
</reference>
<protein>
    <submittedName>
        <fullName evidence="1">Uncharacterized protein</fullName>
    </submittedName>
</protein>
<dbReference type="Proteomes" id="UP000244005">
    <property type="component" value="Unassembled WGS sequence"/>
</dbReference>
<proteinExistence type="predicted"/>
<dbReference type="AlphaFoldDB" id="A0A2R6XH30"/>
<keyword evidence="2" id="KW-1185">Reference proteome</keyword>
<reference evidence="1" key="2">
    <citation type="submission" date="2017-12" db="EMBL/GenBank/DDBJ databases">
        <title>WGS assembly of Marchantia polymorpha.</title>
        <authorList>
            <person name="Bowman J.L."/>
            <person name="Kohchi T."/>
            <person name="Yamato K.T."/>
            <person name="Jenkins J."/>
            <person name="Shu S."/>
            <person name="Ishizaki K."/>
            <person name="Yamaoka S."/>
            <person name="Nishihama R."/>
            <person name="Nakamura Y."/>
            <person name="Berger F."/>
            <person name="Adam C."/>
            <person name="Aki S.S."/>
            <person name="Althoff F."/>
            <person name="Araki T."/>
            <person name="Arteaga-Vazquez M.A."/>
            <person name="Balasubrmanian S."/>
            <person name="Bauer D."/>
            <person name="Boehm C.R."/>
            <person name="Briginshaw L."/>
            <person name="Caballero-Perez J."/>
            <person name="Catarino B."/>
            <person name="Chen F."/>
            <person name="Chiyoda S."/>
            <person name="Chovatia M."/>
            <person name="Davies K.M."/>
            <person name="Delmans M."/>
            <person name="Demura T."/>
            <person name="Dierschke T."/>
            <person name="Dolan L."/>
            <person name="Dorantes-Acosta A.E."/>
            <person name="Eklund D.M."/>
            <person name="Florent S.N."/>
            <person name="Flores-Sandoval E."/>
            <person name="Fujiyama A."/>
            <person name="Fukuzawa H."/>
            <person name="Galik B."/>
            <person name="Grimanelli D."/>
            <person name="Grimwood J."/>
            <person name="Grossniklaus U."/>
            <person name="Hamada T."/>
            <person name="Haseloff J."/>
            <person name="Hetherington A.J."/>
            <person name="Higo A."/>
            <person name="Hirakawa Y."/>
            <person name="Hundley H.N."/>
            <person name="Ikeda Y."/>
            <person name="Inoue K."/>
            <person name="Inoue S."/>
            <person name="Ishida S."/>
            <person name="Jia Q."/>
            <person name="Kakita M."/>
            <person name="Kanazawa T."/>
            <person name="Kawai Y."/>
            <person name="Kawashima T."/>
            <person name="Kennedy M."/>
            <person name="Kinose K."/>
            <person name="Kinoshita T."/>
            <person name="Kohara Y."/>
            <person name="Koide E."/>
            <person name="Komatsu K."/>
            <person name="Kopischke S."/>
            <person name="Kubo M."/>
            <person name="Kyozuka J."/>
            <person name="Lagercrantz U."/>
            <person name="Lin S.S."/>
            <person name="Lindquist E."/>
            <person name="Lipzen A.M."/>
            <person name="Lu C."/>
            <person name="Luna E.D."/>
            <person name="Martienssen R.A."/>
            <person name="Minamino N."/>
            <person name="Mizutani M."/>
            <person name="Mizutani M."/>
            <person name="Mochizuki N."/>
            <person name="Monte I."/>
            <person name="Mosher R."/>
            <person name="Nagasaki H."/>
            <person name="Nakagami H."/>
            <person name="Naramoto S."/>
            <person name="Nishitani K."/>
            <person name="Ohtani M."/>
            <person name="Okamoto T."/>
            <person name="Okumura M."/>
            <person name="Phillips J."/>
            <person name="Pollak B."/>
            <person name="Reinders A."/>
            <person name="Roevekamp M."/>
            <person name="Sano R."/>
            <person name="Sawa S."/>
            <person name="Schmid M.W."/>
            <person name="Shirakawa M."/>
            <person name="Solano R."/>
            <person name="Spunde A."/>
            <person name="Suetsugu N."/>
            <person name="Sugano S."/>
            <person name="Sugiyama A."/>
            <person name="Sun R."/>
            <person name="Suzuki Y."/>
            <person name="Takenaka M."/>
            <person name="Takezawa D."/>
            <person name="Tomogane H."/>
            <person name="Tsuzuki M."/>
            <person name="Ueda T."/>
            <person name="Umeda M."/>
            <person name="Ward J.M."/>
            <person name="Watanabe Y."/>
            <person name="Yazaki K."/>
            <person name="Yokoyama R."/>
            <person name="Yoshitake Y."/>
            <person name="Yotsui I."/>
            <person name="Zachgo S."/>
            <person name="Schmutz J."/>
        </authorList>
    </citation>
    <scope>NUCLEOTIDE SEQUENCE [LARGE SCALE GENOMIC DNA]</scope>
    <source>
        <strain evidence="1">Tak-1</strain>
    </source>
</reference>
<gene>
    <name evidence="1" type="ORF">MARPO_0015s0195</name>
</gene>